<evidence type="ECO:0000313" key="2">
    <source>
        <dbReference type="Proteomes" id="UP000502508"/>
    </source>
</evidence>
<evidence type="ECO:0000313" key="1">
    <source>
        <dbReference type="EMBL" id="BCB78190.1"/>
    </source>
</evidence>
<reference evidence="1 2" key="1">
    <citation type="submission" date="2020-03" db="EMBL/GenBank/DDBJ databases">
        <title>Whole genome shotgun sequence of Phytohabitans flavus NBRC 107702.</title>
        <authorList>
            <person name="Komaki H."/>
            <person name="Tamura T."/>
        </authorList>
    </citation>
    <scope>NUCLEOTIDE SEQUENCE [LARGE SCALE GENOMIC DNA]</scope>
    <source>
        <strain evidence="1 2">NBRC 107702</strain>
    </source>
</reference>
<dbReference type="Proteomes" id="UP000502508">
    <property type="component" value="Chromosome"/>
</dbReference>
<keyword evidence="2" id="KW-1185">Reference proteome</keyword>
<dbReference type="NCBIfam" id="NF033679">
    <property type="entry name" value="DNRLRE_dom"/>
    <property type="match status" value="1"/>
</dbReference>
<gene>
    <name evidence="1" type="ORF">Pflav_046000</name>
</gene>
<organism evidence="1 2">
    <name type="scientific">Phytohabitans flavus</name>
    <dbReference type="NCBI Taxonomy" id="1076124"/>
    <lineage>
        <taxon>Bacteria</taxon>
        <taxon>Bacillati</taxon>
        <taxon>Actinomycetota</taxon>
        <taxon>Actinomycetes</taxon>
        <taxon>Micromonosporales</taxon>
        <taxon>Micromonosporaceae</taxon>
    </lineage>
</organism>
<name>A0A6F8XWK3_9ACTN</name>
<reference evidence="1 2" key="2">
    <citation type="submission" date="2020-03" db="EMBL/GenBank/DDBJ databases">
        <authorList>
            <person name="Ichikawa N."/>
            <person name="Kimura A."/>
            <person name="Kitahashi Y."/>
            <person name="Uohara A."/>
        </authorList>
    </citation>
    <scope>NUCLEOTIDE SEQUENCE [LARGE SCALE GENOMIC DNA]</scope>
    <source>
        <strain evidence="1 2">NBRC 107702</strain>
    </source>
</reference>
<dbReference type="AlphaFoldDB" id="A0A6F8XWK3"/>
<dbReference type="KEGG" id="pfla:Pflav_046000"/>
<proteinExistence type="predicted"/>
<accession>A0A6F8XWK3</accession>
<sequence length="395" mass="42128">MWDAAKDATGGPKNVHKVGLSRVDGRFGLAAEKAWLHDPARRFPITVDPSDQSQVAYGGQDTWVRSGTTTRYWTSPELESGTQDGGGTKRIAYVNFTAQGMSGATIHYANVKLWGTYAASCDAYNMLLFPASGNIFDSTYWDNRPDLMDAYGNGIGKNGNGDAGAYAFTAAGHSLRPSNGVCTGQWLDHEAAGVFQVAANKGYGAFAVAFTPYWDNTNAYYRRFKAYDSGTHPHAIVSWSFPPGFVNKSTTPTTSCTTGTGRPAIGTAQPTLSARYSQSDGHNVDVHFEYGEVGSSATTVRYVTVGADTTANYQIPPGELVDGKSYRWQTIAKSAAGVWSTGSGWCEFTVDIWSPPAPGCPGVVTEKADFNGDGYVDKAIGDPLKASAGYGNPAR</sequence>
<protein>
    <submittedName>
        <fullName evidence="1">Uncharacterized protein</fullName>
    </submittedName>
</protein>
<dbReference type="EMBL" id="AP022870">
    <property type="protein sequence ID" value="BCB78190.1"/>
    <property type="molecule type" value="Genomic_DNA"/>
</dbReference>